<keyword evidence="13" id="KW-1185">Reference proteome</keyword>
<evidence type="ECO:0000256" key="5">
    <source>
        <dbReference type="ARBA" id="ARBA00022801"/>
    </source>
</evidence>
<evidence type="ECO:0000256" key="1">
    <source>
        <dbReference type="ARBA" id="ARBA00004752"/>
    </source>
</evidence>
<evidence type="ECO:0000256" key="4">
    <source>
        <dbReference type="ARBA" id="ARBA00022679"/>
    </source>
</evidence>
<evidence type="ECO:0000259" key="11">
    <source>
        <dbReference type="PROSITE" id="PS52029"/>
    </source>
</evidence>
<evidence type="ECO:0000256" key="9">
    <source>
        <dbReference type="PROSITE-ProRule" id="PRU01373"/>
    </source>
</evidence>
<dbReference type="EMBL" id="JACXJA010000042">
    <property type="protein sequence ID" value="MBD2865435.1"/>
    <property type="molecule type" value="Genomic_DNA"/>
</dbReference>
<feature type="active site" description="Nucleophile" evidence="9">
    <location>
        <position position="437"/>
    </location>
</feature>
<keyword evidence="7 9" id="KW-0573">Peptidoglycan synthesis</keyword>
<dbReference type="InterPro" id="IPR050979">
    <property type="entry name" value="LD-transpeptidase"/>
</dbReference>
<keyword evidence="3" id="KW-0328">Glycosyltransferase</keyword>
<proteinExistence type="inferred from homology"/>
<evidence type="ECO:0000256" key="10">
    <source>
        <dbReference type="SAM" id="MobiDB-lite"/>
    </source>
</evidence>
<dbReference type="InterPro" id="IPR005490">
    <property type="entry name" value="LD_TPept_cat_dom"/>
</dbReference>
<dbReference type="GO" id="GO:0071555">
    <property type="term" value="P:cell wall organization"/>
    <property type="evidence" value="ECO:0007669"/>
    <property type="project" value="UniProtKB-UniRule"/>
</dbReference>
<comment type="similarity">
    <text evidence="2">Belongs to the YkuD family.</text>
</comment>
<dbReference type="GO" id="GO:0008360">
    <property type="term" value="P:regulation of cell shape"/>
    <property type="evidence" value="ECO:0007669"/>
    <property type="project" value="UniProtKB-UniRule"/>
</dbReference>
<evidence type="ECO:0000256" key="3">
    <source>
        <dbReference type="ARBA" id="ARBA00022676"/>
    </source>
</evidence>
<evidence type="ECO:0000256" key="7">
    <source>
        <dbReference type="ARBA" id="ARBA00022984"/>
    </source>
</evidence>
<comment type="pathway">
    <text evidence="1 9">Cell wall biogenesis; peptidoglycan biosynthesis.</text>
</comment>
<dbReference type="CDD" id="cd16913">
    <property type="entry name" value="YkuD_like"/>
    <property type="match status" value="1"/>
</dbReference>
<evidence type="ECO:0000313" key="13">
    <source>
        <dbReference type="Proteomes" id="UP000639396"/>
    </source>
</evidence>
<dbReference type="GO" id="GO:0018104">
    <property type="term" value="P:peptidoglycan-protein cross-linking"/>
    <property type="evidence" value="ECO:0007669"/>
    <property type="project" value="TreeGrafter"/>
</dbReference>
<sequence>MDDPKNEDPKYLKNYIKEHPTNKMAWYLLGRQYAAKGEEGKANYCFAQAGEVYRAFENSAAFTNPLEDEEPAEETADRTEQTVNGRPARWRKIAVVLLLLLLGSHIPFQDDRFERSAAEVAAGDRLGQDAQNPAVETGGSAESAAGGKFGVVYTRPGGGSGSGSSRTNQIADMLNRLYSRSQEKAESLLLADPTWSGDGRWLLWTARTKPIVTAQRPDHAAPDAKLTYYDAAACQCEPADAAAPSAQYVKWQNDELQKLIVRSSAAAYEQQNGKPPEQIEQMAQNYPDNLMTGYTAVMKREFEVWLAERKNGQSATSGGEPQPGQPSGTAPAAANPGNGELLPASEALKEPLRIMVDITTHRLAVVSGNVLLRSYPVGLGGDRTPEGEFQISEKVRNPNGRDNGTFGSRGMTLSDTLYAIHGTNQPSSIGQDKSLGCIRMLKPDVEELFDMVPIGTKVTIGRDLPLPDETLRAAEPLKLPSVSDETNPNKVYKWLD</sequence>
<organism evidence="12 13">
    <name type="scientific">Paenibacillus oceani</name>
    <dbReference type="NCBI Taxonomy" id="2772510"/>
    <lineage>
        <taxon>Bacteria</taxon>
        <taxon>Bacillati</taxon>
        <taxon>Bacillota</taxon>
        <taxon>Bacilli</taxon>
        <taxon>Bacillales</taxon>
        <taxon>Paenibacillaceae</taxon>
        <taxon>Paenibacillus</taxon>
    </lineage>
</organism>
<dbReference type="GO" id="GO:0071972">
    <property type="term" value="F:peptidoglycan L,D-transpeptidase activity"/>
    <property type="evidence" value="ECO:0007669"/>
    <property type="project" value="TreeGrafter"/>
</dbReference>
<feature type="compositionally biased region" description="Low complexity" evidence="10">
    <location>
        <begin position="317"/>
        <end position="339"/>
    </location>
</feature>
<feature type="domain" description="L,D-TPase catalytic" evidence="11">
    <location>
        <begin position="352"/>
        <end position="461"/>
    </location>
</feature>
<evidence type="ECO:0000256" key="6">
    <source>
        <dbReference type="ARBA" id="ARBA00022960"/>
    </source>
</evidence>
<protein>
    <submittedName>
        <fullName evidence="12">L,D-transpeptidase</fullName>
    </submittedName>
</protein>
<dbReference type="Gene3D" id="2.40.440.10">
    <property type="entry name" value="L,D-transpeptidase catalytic domain-like"/>
    <property type="match status" value="1"/>
</dbReference>
<dbReference type="Proteomes" id="UP000639396">
    <property type="component" value="Unassembled WGS sequence"/>
</dbReference>
<feature type="active site" description="Proton donor/acceptor" evidence="9">
    <location>
        <position position="421"/>
    </location>
</feature>
<feature type="region of interest" description="Disordered" evidence="10">
    <location>
        <begin position="310"/>
        <end position="342"/>
    </location>
</feature>
<comment type="caution">
    <text evidence="12">The sequence shown here is derived from an EMBL/GenBank/DDBJ whole genome shotgun (WGS) entry which is preliminary data.</text>
</comment>
<keyword evidence="6 9" id="KW-0133">Cell shape</keyword>
<dbReference type="GO" id="GO:0005576">
    <property type="term" value="C:extracellular region"/>
    <property type="evidence" value="ECO:0007669"/>
    <property type="project" value="TreeGrafter"/>
</dbReference>
<accession>A0A927CGQ1</accession>
<evidence type="ECO:0000256" key="8">
    <source>
        <dbReference type="ARBA" id="ARBA00023316"/>
    </source>
</evidence>
<dbReference type="PANTHER" id="PTHR30582:SF24">
    <property type="entry name" value="L,D-TRANSPEPTIDASE ERFK_SRFK-RELATED"/>
    <property type="match status" value="1"/>
</dbReference>
<keyword evidence="8 9" id="KW-0961">Cell wall biogenesis/degradation</keyword>
<evidence type="ECO:0000256" key="2">
    <source>
        <dbReference type="ARBA" id="ARBA00005992"/>
    </source>
</evidence>
<dbReference type="RefSeq" id="WP_190931055.1">
    <property type="nucleotide sequence ID" value="NZ_JACXJA010000042.1"/>
</dbReference>
<dbReference type="AlphaFoldDB" id="A0A927CGQ1"/>
<gene>
    <name evidence="12" type="ORF">IDH45_25975</name>
</gene>
<evidence type="ECO:0000313" key="12">
    <source>
        <dbReference type="EMBL" id="MBD2865435.1"/>
    </source>
</evidence>
<dbReference type="PROSITE" id="PS52029">
    <property type="entry name" value="LD_TPASE"/>
    <property type="match status" value="1"/>
</dbReference>
<dbReference type="InterPro" id="IPR038063">
    <property type="entry name" value="Transpep_catalytic_dom"/>
</dbReference>
<dbReference type="GO" id="GO:0016757">
    <property type="term" value="F:glycosyltransferase activity"/>
    <property type="evidence" value="ECO:0007669"/>
    <property type="project" value="UniProtKB-KW"/>
</dbReference>
<keyword evidence="4" id="KW-0808">Transferase</keyword>
<dbReference type="SUPFAM" id="SSF141523">
    <property type="entry name" value="L,D-transpeptidase catalytic domain-like"/>
    <property type="match status" value="1"/>
</dbReference>
<dbReference type="Pfam" id="PF03734">
    <property type="entry name" value="YkuD"/>
    <property type="match status" value="1"/>
</dbReference>
<keyword evidence="5" id="KW-0378">Hydrolase</keyword>
<dbReference type="PANTHER" id="PTHR30582">
    <property type="entry name" value="L,D-TRANSPEPTIDASE"/>
    <property type="match status" value="1"/>
</dbReference>
<name>A0A927CGQ1_9BACL</name>
<reference evidence="12" key="1">
    <citation type="submission" date="2020-09" db="EMBL/GenBank/DDBJ databases">
        <title>A novel bacterium of genus Paenibacillus, isolated from South China Sea.</title>
        <authorList>
            <person name="Huang H."/>
            <person name="Mo K."/>
            <person name="Hu Y."/>
        </authorList>
    </citation>
    <scope>NUCLEOTIDE SEQUENCE</scope>
    <source>
        <strain evidence="12">IB182363</strain>
    </source>
</reference>